<evidence type="ECO:0000256" key="1">
    <source>
        <dbReference type="SAM" id="Phobius"/>
    </source>
</evidence>
<sequence length="187" mass="20218">MNGERAAERGVRAGLVAVLVAGVRRRDPGAVVNAVVAFAATYAPDVVERVFGLEFRPWQRAYVDGAMLTHAVGMLGPYDDVWWWDHVTHAHSSTLVGSAAFAAARRRGADPRPRVVAAVAIAGLCWELLEYVIHATAKRLGLEPVLVTYGKRDTALDLVFNFVGAIVVLLLGDRALENFARTPGTDD</sequence>
<dbReference type="OrthoDB" id="313603at2157"/>
<keyword evidence="1" id="KW-1133">Transmembrane helix</keyword>
<dbReference type="AlphaFoldDB" id="A0A1S8AZE5"/>
<dbReference type="InterPro" id="IPR014509">
    <property type="entry name" value="YjdF-like"/>
</dbReference>
<feature type="transmembrane region" description="Helical" evidence="1">
    <location>
        <begin position="115"/>
        <end position="134"/>
    </location>
</feature>
<dbReference type="Pfam" id="PF09997">
    <property type="entry name" value="DUF2238"/>
    <property type="match status" value="1"/>
</dbReference>
<feature type="transmembrane region" description="Helical" evidence="1">
    <location>
        <begin position="154"/>
        <end position="172"/>
    </location>
</feature>
<keyword evidence="1" id="KW-0472">Membrane</keyword>
<evidence type="ECO:0008006" key="4">
    <source>
        <dbReference type="Google" id="ProtNLM"/>
    </source>
</evidence>
<evidence type="ECO:0000313" key="3">
    <source>
        <dbReference type="Proteomes" id="UP000189370"/>
    </source>
</evidence>
<dbReference type="RefSeq" id="WP_076147306.1">
    <property type="nucleotide sequence ID" value="NZ_LWLN01000001.1"/>
</dbReference>
<comment type="caution">
    <text evidence="2">The sequence shown here is derived from an EMBL/GenBank/DDBJ whole genome shotgun (WGS) entry which is preliminary data.</text>
</comment>
<proteinExistence type="predicted"/>
<gene>
    <name evidence="2" type="ORF">A6E15_14565</name>
</gene>
<keyword evidence="3" id="KW-1185">Reference proteome</keyword>
<organism evidence="2 3">
    <name type="scientific">Natrinema saccharevitans</name>
    <dbReference type="NCBI Taxonomy" id="301967"/>
    <lineage>
        <taxon>Archaea</taxon>
        <taxon>Methanobacteriati</taxon>
        <taxon>Methanobacteriota</taxon>
        <taxon>Stenosarchaea group</taxon>
        <taxon>Halobacteria</taxon>
        <taxon>Halobacteriales</taxon>
        <taxon>Natrialbaceae</taxon>
        <taxon>Natrinema</taxon>
    </lineage>
</organism>
<name>A0A1S8AZE5_9EURY</name>
<keyword evidence="1" id="KW-0812">Transmembrane</keyword>
<evidence type="ECO:0000313" key="2">
    <source>
        <dbReference type="EMBL" id="OLZ42115.1"/>
    </source>
</evidence>
<protein>
    <recommendedName>
        <fullName evidence="4">DUF2238 domain-containing protein</fullName>
    </recommendedName>
</protein>
<accession>A0A1S8AZE5</accession>
<dbReference type="Proteomes" id="UP000189370">
    <property type="component" value="Unassembled WGS sequence"/>
</dbReference>
<dbReference type="EMBL" id="LWLN01000001">
    <property type="protein sequence ID" value="OLZ42115.1"/>
    <property type="molecule type" value="Genomic_DNA"/>
</dbReference>
<reference evidence="3" key="1">
    <citation type="submission" date="2016-04" db="EMBL/GenBank/DDBJ databases">
        <authorList>
            <person name="Chen S.-C."/>
            <person name="Lai M.-C."/>
        </authorList>
    </citation>
    <scope>NUCLEOTIDE SEQUENCE [LARGE SCALE GENOMIC DNA]</scope>
    <source>
        <strain evidence="3">AB14</strain>
    </source>
</reference>
<dbReference type="STRING" id="301967.A6E15_14565"/>